<dbReference type="SMART" id="SM00490">
    <property type="entry name" value="HELICc"/>
    <property type="match status" value="1"/>
</dbReference>
<dbReference type="Gene3D" id="1.20.120.1080">
    <property type="match status" value="1"/>
</dbReference>
<dbReference type="InterPro" id="IPR011545">
    <property type="entry name" value="DEAD/DEAH_box_helicase_dom"/>
</dbReference>
<dbReference type="Gene3D" id="3.40.50.300">
    <property type="entry name" value="P-loop containing nucleotide triphosphate hydrolases"/>
    <property type="match status" value="2"/>
</dbReference>
<dbReference type="InterPro" id="IPR027417">
    <property type="entry name" value="P-loop_NTPase"/>
</dbReference>
<evidence type="ECO:0008006" key="9">
    <source>
        <dbReference type="Google" id="ProtNLM"/>
    </source>
</evidence>
<dbReference type="PROSITE" id="PS00690">
    <property type="entry name" value="DEAH_ATP_HELICASE"/>
    <property type="match status" value="1"/>
</dbReference>
<evidence type="ECO:0000259" key="5">
    <source>
        <dbReference type="PROSITE" id="PS51192"/>
    </source>
</evidence>
<dbReference type="PANTHER" id="PTHR18934:SF136">
    <property type="entry name" value="ATP-DEPENDENT RNA HELICASE DHX35-RELATED"/>
    <property type="match status" value="1"/>
</dbReference>
<dbReference type="InterPro" id="IPR002464">
    <property type="entry name" value="DNA/RNA_helicase_DEAH_CS"/>
</dbReference>
<feature type="domain" description="Helicase C-terminal" evidence="6">
    <location>
        <begin position="247"/>
        <end position="423"/>
    </location>
</feature>
<dbReference type="Proteomes" id="UP001165060">
    <property type="component" value="Unassembled WGS sequence"/>
</dbReference>
<dbReference type="SMART" id="SM00847">
    <property type="entry name" value="HA2"/>
    <property type="match status" value="1"/>
</dbReference>
<gene>
    <name evidence="7" type="ORF">TeGR_g15193</name>
</gene>
<evidence type="ECO:0000313" key="7">
    <source>
        <dbReference type="EMBL" id="GMI23958.1"/>
    </source>
</evidence>
<proteinExistence type="predicted"/>
<evidence type="ECO:0000256" key="2">
    <source>
        <dbReference type="ARBA" id="ARBA00022801"/>
    </source>
</evidence>
<accession>A0ABQ6MCV6</accession>
<name>A0ABQ6MCV6_9STRA</name>
<dbReference type="InterPro" id="IPR014001">
    <property type="entry name" value="Helicase_ATP-bd"/>
</dbReference>
<evidence type="ECO:0000256" key="3">
    <source>
        <dbReference type="ARBA" id="ARBA00022840"/>
    </source>
</evidence>
<organism evidence="7 8">
    <name type="scientific">Tetraparma gracilis</name>
    <dbReference type="NCBI Taxonomy" id="2962635"/>
    <lineage>
        <taxon>Eukaryota</taxon>
        <taxon>Sar</taxon>
        <taxon>Stramenopiles</taxon>
        <taxon>Ochrophyta</taxon>
        <taxon>Bolidophyceae</taxon>
        <taxon>Parmales</taxon>
        <taxon>Triparmaceae</taxon>
        <taxon>Tetraparma</taxon>
    </lineage>
</organism>
<dbReference type="Pfam" id="PF00271">
    <property type="entry name" value="Helicase_C"/>
    <property type="match status" value="1"/>
</dbReference>
<reference evidence="7 8" key="1">
    <citation type="journal article" date="2023" name="Commun. Biol.">
        <title>Genome analysis of Parmales, the sister group of diatoms, reveals the evolutionary specialization of diatoms from phago-mixotrophs to photoautotrophs.</title>
        <authorList>
            <person name="Ban H."/>
            <person name="Sato S."/>
            <person name="Yoshikawa S."/>
            <person name="Yamada K."/>
            <person name="Nakamura Y."/>
            <person name="Ichinomiya M."/>
            <person name="Sato N."/>
            <person name="Blanc-Mathieu R."/>
            <person name="Endo H."/>
            <person name="Kuwata A."/>
            <person name="Ogata H."/>
        </authorList>
    </citation>
    <scope>NUCLEOTIDE SEQUENCE [LARGE SCALE GENOMIC DNA]</scope>
</reference>
<evidence type="ECO:0000256" key="4">
    <source>
        <dbReference type="SAM" id="MobiDB-lite"/>
    </source>
</evidence>
<keyword evidence="3" id="KW-0067">ATP-binding</keyword>
<dbReference type="PROSITE" id="PS51194">
    <property type="entry name" value="HELICASE_CTER"/>
    <property type="match status" value="1"/>
</dbReference>
<protein>
    <recommendedName>
        <fullName evidence="9">P-loop containing nucleoside triphosphate hydrolase protein</fullName>
    </recommendedName>
</protein>
<sequence length="686" mass="75159">MWRPGEAAPSRSSTLTADSLLSSSLTSSSDTHATILPPSQHPNPNALPIQAHRKQLLYALEHNPVVVVVGETGSGKSTQLPQYLVSGGWTENNFQVCVTQPRRLACVTLAQRVSSEVPRSMASQVGYAVRFEATTDSSTKIKYLTDGLLVRETLTDALLAQYSVVVVDEAHERNLNQDLLFGLLKKIRKQRPELRVVICSATINAESFREFFATPEHPGCIVSIDGRQHPVETMYLTTPCPDYLRGAAETVLKIHASEPSGDILIFLPTAEDIESCIRMTEELKKATPGGRGMQLSLLPLYAALPHHMQTAPFQKSPPNTRKATFATTIAETSVTLPDVKFVVDAGFVKQPYFDSTKGFERLLVTATSQSSARQRTGRAGRTAPGKCYRLYTHDTFNSFLPSTPPEITRTSLSNFVLTLKTLGVDNVMSFDLLSAPSVNAMAFSLEELHALGAIDEKGKLVPGVGDLMGEFPVEVKFAKMLIESVSLGSTEEALSIAACSQVQSIFLFARSSTQKRDRDAAIGAIVHDSGDHLTCVNVLRSNDWRSMDYCRENFLNHKALMKVAEIKNQLKRFMLKMTAGSLPGVGEDGDDELVLKALVKGFVFNVARMMPDGNYRTVRGNNVVEVSRASMFAEFGKHAEYIVFEHTEDNPRKYGLLQVCGVSAINGNWARSKSGEGERGGVSVFM</sequence>
<keyword evidence="1" id="KW-0547">Nucleotide-binding</keyword>
<feature type="domain" description="Helicase ATP-binding" evidence="5">
    <location>
        <begin position="57"/>
        <end position="221"/>
    </location>
</feature>
<dbReference type="EMBL" id="BRYB01002685">
    <property type="protein sequence ID" value="GMI23958.1"/>
    <property type="molecule type" value="Genomic_DNA"/>
</dbReference>
<dbReference type="SMART" id="SM00487">
    <property type="entry name" value="DEXDc"/>
    <property type="match status" value="1"/>
</dbReference>
<dbReference type="PROSITE" id="PS51192">
    <property type="entry name" value="HELICASE_ATP_BIND_1"/>
    <property type="match status" value="1"/>
</dbReference>
<keyword evidence="8" id="KW-1185">Reference proteome</keyword>
<keyword evidence="2" id="KW-0378">Hydrolase</keyword>
<evidence type="ECO:0000313" key="8">
    <source>
        <dbReference type="Proteomes" id="UP001165060"/>
    </source>
</evidence>
<dbReference type="CDD" id="cd18791">
    <property type="entry name" value="SF2_C_RHA"/>
    <property type="match status" value="1"/>
</dbReference>
<dbReference type="InterPro" id="IPR007502">
    <property type="entry name" value="Helicase-assoc_dom"/>
</dbReference>
<comment type="caution">
    <text evidence="7">The sequence shown here is derived from an EMBL/GenBank/DDBJ whole genome shotgun (WGS) entry which is preliminary data.</text>
</comment>
<feature type="region of interest" description="Disordered" evidence="4">
    <location>
        <begin position="24"/>
        <end position="47"/>
    </location>
</feature>
<dbReference type="SUPFAM" id="SSF52540">
    <property type="entry name" value="P-loop containing nucleoside triphosphate hydrolases"/>
    <property type="match status" value="1"/>
</dbReference>
<dbReference type="Pfam" id="PF00270">
    <property type="entry name" value="DEAD"/>
    <property type="match status" value="1"/>
</dbReference>
<evidence type="ECO:0000259" key="6">
    <source>
        <dbReference type="PROSITE" id="PS51194"/>
    </source>
</evidence>
<dbReference type="PANTHER" id="PTHR18934">
    <property type="entry name" value="ATP-DEPENDENT RNA HELICASE"/>
    <property type="match status" value="1"/>
</dbReference>
<evidence type="ECO:0000256" key="1">
    <source>
        <dbReference type="ARBA" id="ARBA00022741"/>
    </source>
</evidence>
<dbReference type="Pfam" id="PF21010">
    <property type="entry name" value="HA2_C"/>
    <property type="match status" value="1"/>
</dbReference>
<dbReference type="InterPro" id="IPR001650">
    <property type="entry name" value="Helicase_C-like"/>
</dbReference>